<feature type="compositionally biased region" description="Low complexity" evidence="7">
    <location>
        <begin position="1"/>
        <end position="23"/>
    </location>
</feature>
<dbReference type="PANTHER" id="PTHR46111:SF1">
    <property type="entry name" value="RIBOSOMAL RNA SMALL SUBUNIT METHYLTRANSFERASE I"/>
    <property type="match status" value="1"/>
</dbReference>
<dbReference type="InterPro" id="IPR053910">
    <property type="entry name" value="RsmI_HTH"/>
</dbReference>
<keyword evidence="4 6" id="KW-0808">Transferase</keyword>
<evidence type="ECO:0000256" key="7">
    <source>
        <dbReference type="SAM" id="MobiDB-lite"/>
    </source>
</evidence>
<dbReference type="FunFam" id="3.40.1010.10:FF:000007">
    <property type="entry name" value="Ribosomal RNA small subunit methyltransferase I"/>
    <property type="match status" value="1"/>
</dbReference>
<dbReference type="OrthoDB" id="9809084at2"/>
<dbReference type="PIRSF" id="PIRSF005917">
    <property type="entry name" value="MTase_YraL"/>
    <property type="match status" value="1"/>
</dbReference>
<dbReference type="InterPro" id="IPR014776">
    <property type="entry name" value="4pyrrole_Mease_sub2"/>
</dbReference>
<dbReference type="Pfam" id="PF23016">
    <property type="entry name" value="RsmI_C"/>
    <property type="match status" value="1"/>
</dbReference>
<evidence type="ECO:0000256" key="4">
    <source>
        <dbReference type="ARBA" id="ARBA00022679"/>
    </source>
</evidence>
<dbReference type="AlphaFoldDB" id="A0A1G7T5I4"/>
<dbReference type="HAMAP" id="MF_01877">
    <property type="entry name" value="16SrRNA_methyltr_I"/>
    <property type="match status" value="1"/>
</dbReference>
<evidence type="ECO:0000313" key="11">
    <source>
        <dbReference type="Proteomes" id="UP000199415"/>
    </source>
</evidence>
<dbReference type="SUPFAM" id="SSF53790">
    <property type="entry name" value="Tetrapyrrole methylase"/>
    <property type="match status" value="1"/>
</dbReference>
<dbReference type="STRING" id="1082479.SAMN05216241_10874"/>
<dbReference type="EC" id="2.1.1.198" evidence="6"/>
<feature type="region of interest" description="Disordered" evidence="7">
    <location>
        <begin position="1"/>
        <end position="24"/>
    </location>
</feature>
<feature type="domain" description="Tetrapyrrole methylase" evidence="8">
    <location>
        <begin position="35"/>
        <end position="234"/>
    </location>
</feature>
<dbReference type="InterPro" id="IPR035996">
    <property type="entry name" value="4pyrrol_Methylase_sf"/>
</dbReference>
<comment type="catalytic activity">
    <reaction evidence="6">
        <text>cytidine(1402) in 16S rRNA + S-adenosyl-L-methionine = 2'-O-methylcytidine(1402) in 16S rRNA + S-adenosyl-L-homocysteine + H(+)</text>
        <dbReference type="Rhea" id="RHEA:42924"/>
        <dbReference type="Rhea" id="RHEA-COMP:10285"/>
        <dbReference type="Rhea" id="RHEA-COMP:10286"/>
        <dbReference type="ChEBI" id="CHEBI:15378"/>
        <dbReference type="ChEBI" id="CHEBI:57856"/>
        <dbReference type="ChEBI" id="CHEBI:59789"/>
        <dbReference type="ChEBI" id="CHEBI:74495"/>
        <dbReference type="ChEBI" id="CHEBI:82748"/>
        <dbReference type="EC" id="2.1.1.198"/>
    </reaction>
</comment>
<evidence type="ECO:0000259" key="8">
    <source>
        <dbReference type="Pfam" id="PF00590"/>
    </source>
</evidence>
<keyword evidence="11" id="KW-1185">Reference proteome</keyword>
<dbReference type="PANTHER" id="PTHR46111">
    <property type="entry name" value="RIBOSOMAL RNA SMALL SUBUNIT METHYLTRANSFERASE I"/>
    <property type="match status" value="1"/>
</dbReference>
<dbReference type="RefSeq" id="WP_090020711.1">
    <property type="nucleotide sequence ID" value="NZ_FNCE01000008.1"/>
</dbReference>
<organism evidence="10 11">
    <name type="scientific">Limimonas halophila</name>
    <dbReference type="NCBI Taxonomy" id="1082479"/>
    <lineage>
        <taxon>Bacteria</taxon>
        <taxon>Pseudomonadati</taxon>
        <taxon>Pseudomonadota</taxon>
        <taxon>Alphaproteobacteria</taxon>
        <taxon>Rhodospirillales</taxon>
        <taxon>Rhodovibrionaceae</taxon>
        <taxon>Limimonas</taxon>
    </lineage>
</organism>
<name>A0A1G7T5I4_9PROT</name>
<evidence type="ECO:0000313" key="10">
    <source>
        <dbReference type="EMBL" id="SDG29870.1"/>
    </source>
</evidence>
<dbReference type="Pfam" id="PF00590">
    <property type="entry name" value="TP_methylase"/>
    <property type="match status" value="1"/>
</dbReference>
<dbReference type="CDD" id="cd11648">
    <property type="entry name" value="RsmI"/>
    <property type="match status" value="1"/>
</dbReference>
<sequence>MSPSQPSRPSDPSQAASPAAEASGADIPRQAEGVLHVVATPIGNLQDISLRALDILRQTDAVVCEDTRVTGKLLAAHGLQCPLVSYHEHNAERRRPELLARLDAGETLALVSDAGTPLISDPGYKLVRAAQDAGIPVRSVPGASAAVAALAVAGLPTDRFFFQGFLPHKTKARRDTLAELAAVPASLVVYESPQRLGASLADMAAVLGAREAAVVRELTKRFEETRRATLPELAAHYGETTAKGEIVVVVAPPVPAEPPGEAELDARLRAALAGQSVRDAVSEVTRETGLPRKQVYKRALTIKDEDG</sequence>
<protein>
    <recommendedName>
        <fullName evidence="6">Ribosomal RNA small subunit methyltransferase I</fullName>
        <ecNumber evidence="6">2.1.1.198</ecNumber>
    </recommendedName>
    <alternativeName>
        <fullName evidence="6">16S rRNA 2'-O-ribose C1402 methyltransferase</fullName>
    </alternativeName>
    <alternativeName>
        <fullName evidence="6">rRNA (cytidine-2'-O-)-methyltransferase RsmI</fullName>
    </alternativeName>
</protein>
<evidence type="ECO:0000259" key="9">
    <source>
        <dbReference type="Pfam" id="PF23016"/>
    </source>
</evidence>
<dbReference type="InterPro" id="IPR008189">
    <property type="entry name" value="rRNA_ssu_MeTfrase_I"/>
</dbReference>
<dbReference type="InterPro" id="IPR014777">
    <property type="entry name" value="4pyrrole_Mease_sub1"/>
</dbReference>
<dbReference type="NCBIfam" id="TIGR00096">
    <property type="entry name" value="16S rRNA (cytidine(1402)-2'-O)-methyltransferase"/>
    <property type="match status" value="1"/>
</dbReference>
<dbReference type="InterPro" id="IPR000878">
    <property type="entry name" value="4pyrrol_Mease"/>
</dbReference>
<dbReference type="FunFam" id="3.30.950.10:FF:000002">
    <property type="entry name" value="Ribosomal RNA small subunit methyltransferase I"/>
    <property type="match status" value="1"/>
</dbReference>
<dbReference type="PROSITE" id="PS01296">
    <property type="entry name" value="RSMI"/>
    <property type="match status" value="1"/>
</dbReference>
<feature type="domain" description="RsmI HTH" evidence="9">
    <location>
        <begin position="260"/>
        <end position="303"/>
    </location>
</feature>
<evidence type="ECO:0000256" key="1">
    <source>
        <dbReference type="ARBA" id="ARBA00022490"/>
    </source>
</evidence>
<reference evidence="10 11" key="1">
    <citation type="submission" date="2016-10" db="EMBL/GenBank/DDBJ databases">
        <authorList>
            <person name="de Groot N.N."/>
        </authorList>
    </citation>
    <scope>NUCLEOTIDE SEQUENCE [LARGE SCALE GENOMIC DNA]</scope>
    <source>
        <strain evidence="10 11">DSM 25584</strain>
    </source>
</reference>
<dbReference type="EMBL" id="FNCE01000008">
    <property type="protein sequence ID" value="SDG29870.1"/>
    <property type="molecule type" value="Genomic_DNA"/>
</dbReference>
<keyword evidence="1 6" id="KW-0963">Cytoplasm</keyword>
<comment type="subcellular location">
    <subcellularLocation>
        <location evidence="6">Cytoplasm</location>
    </subcellularLocation>
</comment>
<evidence type="ECO:0000256" key="3">
    <source>
        <dbReference type="ARBA" id="ARBA00022603"/>
    </source>
</evidence>
<dbReference type="GO" id="GO:0005737">
    <property type="term" value="C:cytoplasm"/>
    <property type="evidence" value="ECO:0007669"/>
    <property type="project" value="UniProtKB-SubCell"/>
</dbReference>
<evidence type="ECO:0000256" key="6">
    <source>
        <dbReference type="HAMAP-Rule" id="MF_01877"/>
    </source>
</evidence>
<accession>A0A1G7T5I4</accession>
<comment type="function">
    <text evidence="6">Catalyzes the 2'-O-methylation of the ribose of cytidine 1402 (C1402) in 16S rRNA.</text>
</comment>
<dbReference type="Proteomes" id="UP000199415">
    <property type="component" value="Unassembled WGS sequence"/>
</dbReference>
<keyword evidence="3 6" id="KW-0489">Methyltransferase</keyword>
<evidence type="ECO:0000256" key="2">
    <source>
        <dbReference type="ARBA" id="ARBA00022552"/>
    </source>
</evidence>
<dbReference type="GO" id="GO:0070677">
    <property type="term" value="F:rRNA (cytosine-2'-O-)-methyltransferase activity"/>
    <property type="evidence" value="ECO:0007669"/>
    <property type="project" value="UniProtKB-UniRule"/>
</dbReference>
<dbReference type="InterPro" id="IPR018063">
    <property type="entry name" value="SAM_MeTrfase_RsmI_CS"/>
</dbReference>
<proteinExistence type="inferred from homology"/>
<comment type="similarity">
    <text evidence="6">Belongs to the methyltransferase superfamily. RsmI family.</text>
</comment>
<evidence type="ECO:0000256" key="5">
    <source>
        <dbReference type="ARBA" id="ARBA00022691"/>
    </source>
</evidence>
<dbReference type="Gene3D" id="3.30.950.10">
    <property type="entry name" value="Methyltransferase, Cobalt-precorrin-4 Transmethylase, Domain 2"/>
    <property type="match status" value="1"/>
</dbReference>
<keyword evidence="5 6" id="KW-0949">S-adenosyl-L-methionine</keyword>
<keyword evidence="2 6" id="KW-0698">rRNA processing</keyword>
<gene>
    <name evidence="6" type="primary">rsmI</name>
    <name evidence="10" type="ORF">SAMN05216241_10874</name>
</gene>
<dbReference type="Gene3D" id="3.40.1010.10">
    <property type="entry name" value="Cobalt-precorrin-4 Transmethylase, Domain 1"/>
    <property type="match status" value="1"/>
</dbReference>